<comment type="caution">
    <text evidence="2">The sequence shown here is derived from an EMBL/GenBank/DDBJ whole genome shotgun (WGS) entry which is preliminary data.</text>
</comment>
<sequence length="294" mass="32799">MQNLFAMLRTSTLKHKTQLYRLVYNFAAATCDGTKPKSIKLLHRRWEGLKRAQNRDKKKKLDVIVDDRDMAVGISQTQPTNSAATLSNRISRLVQPDEESKSPASSRQLNTTEHDLNVGTENTVHPEPVSACLASTEASPIADNQSANLMSETLSTIVDMMPVLDDTLANHLLDIASKFSKHTPGKWPLLLAEFRRLKPQSVISQNALRKRLEKYQKRKHPGPEAVTTPAVKLPVLNQTETTASVEANPNKRPPPVCSSCRERKRKCGPSSTNPQCERRKSAQHTPISSFFSQT</sequence>
<name>V9EZN2_PHYNI</name>
<evidence type="ECO:0000256" key="1">
    <source>
        <dbReference type="SAM" id="MobiDB-lite"/>
    </source>
</evidence>
<gene>
    <name evidence="2" type="ORF">F443_10585</name>
</gene>
<dbReference type="HOGENOM" id="CLU_948235_0_0_1"/>
<feature type="compositionally biased region" description="Polar residues" evidence="1">
    <location>
        <begin position="102"/>
        <end position="111"/>
    </location>
</feature>
<evidence type="ECO:0000313" key="3">
    <source>
        <dbReference type="Proteomes" id="UP000018721"/>
    </source>
</evidence>
<feature type="region of interest" description="Disordered" evidence="1">
    <location>
        <begin position="241"/>
        <end position="294"/>
    </location>
</feature>
<keyword evidence="3" id="KW-1185">Reference proteome</keyword>
<accession>V9EZN2</accession>
<dbReference type="AlphaFoldDB" id="V9EZN2"/>
<protein>
    <submittedName>
        <fullName evidence="2">Uncharacterized protein</fullName>
    </submittedName>
</protein>
<dbReference type="EMBL" id="ANIZ01001783">
    <property type="protein sequence ID" value="ETI44735.1"/>
    <property type="molecule type" value="Genomic_DNA"/>
</dbReference>
<feature type="region of interest" description="Disordered" evidence="1">
    <location>
        <begin position="93"/>
        <end position="112"/>
    </location>
</feature>
<evidence type="ECO:0000313" key="2">
    <source>
        <dbReference type="EMBL" id="ETI44735.1"/>
    </source>
</evidence>
<dbReference type="Proteomes" id="UP000018721">
    <property type="component" value="Unassembled WGS sequence"/>
</dbReference>
<organism evidence="2 3">
    <name type="scientific">Phytophthora nicotianae P1569</name>
    <dbReference type="NCBI Taxonomy" id="1317065"/>
    <lineage>
        <taxon>Eukaryota</taxon>
        <taxon>Sar</taxon>
        <taxon>Stramenopiles</taxon>
        <taxon>Oomycota</taxon>
        <taxon>Peronosporomycetes</taxon>
        <taxon>Peronosporales</taxon>
        <taxon>Peronosporaceae</taxon>
        <taxon>Phytophthora</taxon>
    </lineage>
</organism>
<reference evidence="2 3" key="1">
    <citation type="submission" date="2013-11" db="EMBL/GenBank/DDBJ databases">
        <title>The Genome Sequence of Phytophthora parasitica P1569.</title>
        <authorList>
            <consortium name="The Broad Institute Genomics Platform"/>
            <person name="Russ C."/>
            <person name="Tyler B."/>
            <person name="Panabieres F."/>
            <person name="Shan W."/>
            <person name="Tripathy S."/>
            <person name="Grunwald N."/>
            <person name="Machado M."/>
            <person name="Johnson C.S."/>
            <person name="Arredondo F."/>
            <person name="Hong C."/>
            <person name="Coffey M."/>
            <person name="Young S.K."/>
            <person name="Zeng Q."/>
            <person name="Gargeya S."/>
            <person name="Fitzgerald M."/>
            <person name="Abouelleil A."/>
            <person name="Alvarado L."/>
            <person name="Chapman S.B."/>
            <person name="Gainer-Dewar J."/>
            <person name="Goldberg J."/>
            <person name="Griggs A."/>
            <person name="Gujja S."/>
            <person name="Hansen M."/>
            <person name="Howarth C."/>
            <person name="Imamovic A."/>
            <person name="Ireland A."/>
            <person name="Larimer J."/>
            <person name="McCowan C."/>
            <person name="Murphy C."/>
            <person name="Pearson M."/>
            <person name="Poon T.W."/>
            <person name="Priest M."/>
            <person name="Roberts A."/>
            <person name="Saif S."/>
            <person name="Shea T."/>
            <person name="Sykes S."/>
            <person name="Wortman J."/>
            <person name="Nusbaum C."/>
            <person name="Birren B."/>
        </authorList>
    </citation>
    <scope>NUCLEOTIDE SEQUENCE [LARGE SCALE GENOMIC DNA]</scope>
    <source>
        <strain evidence="2 3">P1569</strain>
    </source>
</reference>
<feature type="compositionally biased region" description="Polar residues" evidence="1">
    <location>
        <begin position="283"/>
        <end position="294"/>
    </location>
</feature>
<proteinExistence type="predicted"/>